<proteinExistence type="predicted"/>
<sequence>MEVKVHYVGMRRFLIFFVLALIAGSLFITQKKEKDDTPLPKKLEKVMRTTRMNTYRDPFYGYVVHYPSFFEQVSNPQVKEKGYCQFRFWNVEQIVQTAFVLPNLDSLTVAQGMARFARELHATYQREEDDGFILSGPLHLEGQEVAGHRFYAKYVQRQKLWFVQILTYPENCTQAVTRLIREIDRWKVWEKKEEKKLPESFGSEPQTTSPYEGPCFPWILITN</sequence>
<dbReference type="Proteomes" id="UP000703295">
    <property type="component" value="Unassembled WGS sequence"/>
</dbReference>
<accession>A0ABS2ERI2</accession>
<dbReference type="RefSeq" id="WP_204473649.1">
    <property type="nucleotide sequence ID" value="NZ_JACJJW010000001.1"/>
</dbReference>
<name>A0ABS2ERI2_9BACE</name>
<evidence type="ECO:0000313" key="1">
    <source>
        <dbReference type="EMBL" id="MBM6757173.1"/>
    </source>
</evidence>
<dbReference type="EMBL" id="JACJJW010000001">
    <property type="protein sequence ID" value="MBM6757173.1"/>
    <property type="molecule type" value="Genomic_DNA"/>
</dbReference>
<evidence type="ECO:0000313" key="2">
    <source>
        <dbReference type="Proteomes" id="UP000703295"/>
    </source>
</evidence>
<organism evidence="1 2">
    <name type="scientific">Bacteroides mediterraneensis</name>
    <dbReference type="NCBI Taxonomy" id="1841856"/>
    <lineage>
        <taxon>Bacteria</taxon>
        <taxon>Pseudomonadati</taxon>
        <taxon>Bacteroidota</taxon>
        <taxon>Bacteroidia</taxon>
        <taxon>Bacteroidales</taxon>
        <taxon>Bacteroidaceae</taxon>
        <taxon>Bacteroides</taxon>
    </lineage>
</organism>
<gene>
    <name evidence="1" type="ORF">H6A31_00415</name>
</gene>
<reference evidence="1 2" key="1">
    <citation type="journal article" date="2021" name="Sci. Rep.">
        <title>The distribution of antibiotic resistance genes in chicken gut microbiota commensals.</title>
        <authorList>
            <person name="Juricova H."/>
            <person name="Matiasovicova J."/>
            <person name="Kubasova T."/>
            <person name="Cejkova D."/>
            <person name="Rychlik I."/>
        </authorList>
    </citation>
    <scope>NUCLEOTIDE SEQUENCE [LARGE SCALE GENOMIC DNA]</scope>
    <source>
        <strain evidence="1 2">An801</strain>
    </source>
</reference>
<keyword evidence="2" id="KW-1185">Reference proteome</keyword>
<comment type="caution">
    <text evidence="1">The sequence shown here is derived from an EMBL/GenBank/DDBJ whole genome shotgun (WGS) entry which is preliminary data.</text>
</comment>
<protein>
    <submittedName>
        <fullName evidence="1">Uncharacterized protein</fullName>
    </submittedName>
</protein>